<dbReference type="EMBL" id="ML769390">
    <property type="protein sequence ID" value="KAE9408682.1"/>
    <property type="molecule type" value="Genomic_DNA"/>
</dbReference>
<proteinExistence type="predicted"/>
<evidence type="ECO:0000256" key="16">
    <source>
        <dbReference type="SAM" id="MobiDB-lite"/>
    </source>
</evidence>
<dbReference type="Gene3D" id="3.40.50.200">
    <property type="entry name" value="Peptidase S8/S53 domain"/>
    <property type="match status" value="1"/>
</dbReference>
<evidence type="ECO:0000256" key="11">
    <source>
        <dbReference type="ARBA" id="ARBA00022837"/>
    </source>
</evidence>
<dbReference type="GO" id="GO:0008240">
    <property type="term" value="F:tripeptidyl-peptidase activity"/>
    <property type="evidence" value="ECO:0007669"/>
    <property type="project" value="UniProtKB-EC"/>
</dbReference>
<evidence type="ECO:0000256" key="7">
    <source>
        <dbReference type="ARBA" id="ARBA00022723"/>
    </source>
</evidence>
<reference evidence="19" key="1">
    <citation type="journal article" date="2019" name="Environ. Microbiol.">
        <title>Fungal ecological strategies reflected in gene transcription - a case study of two litter decomposers.</title>
        <authorList>
            <person name="Barbi F."/>
            <person name="Kohler A."/>
            <person name="Barry K."/>
            <person name="Baskaran P."/>
            <person name="Daum C."/>
            <person name="Fauchery L."/>
            <person name="Ihrmark K."/>
            <person name="Kuo A."/>
            <person name="LaButti K."/>
            <person name="Lipzen A."/>
            <person name="Morin E."/>
            <person name="Grigoriev I.V."/>
            <person name="Henrissat B."/>
            <person name="Lindahl B."/>
            <person name="Martin F."/>
        </authorList>
    </citation>
    <scope>NUCLEOTIDE SEQUENCE</scope>
    <source>
        <strain evidence="19">JB14</strain>
    </source>
</reference>
<accession>A0A6A4I9B3</accession>
<dbReference type="GO" id="GO:0004252">
    <property type="term" value="F:serine-type endopeptidase activity"/>
    <property type="evidence" value="ECO:0007669"/>
    <property type="project" value="UniProtKB-UniRule"/>
</dbReference>
<dbReference type="PANTHER" id="PTHR14218">
    <property type="entry name" value="PROTEASE S8 TRIPEPTIDYL PEPTIDASE I CLN2"/>
    <property type="match status" value="1"/>
</dbReference>
<dbReference type="OrthoDB" id="409122at2759"/>
<dbReference type="InterPro" id="IPR030400">
    <property type="entry name" value="Sedolisin_dom"/>
</dbReference>
<organism evidence="19 20">
    <name type="scientific">Gymnopus androsaceus JB14</name>
    <dbReference type="NCBI Taxonomy" id="1447944"/>
    <lineage>
        <taxon>Eukaryota</taxon>
        <taxon>Fungi</taxon>
        <taxon>Dikarya</taxon>
        <taxon>Basidiomycota</taxon>
        <taxon>Agaricomycotina</taxon>
        <taxon>Agaricomycetes</taxon>
        <taxon>Agaricomycetidae</taxon>
        <taxon>Agaricales</taxon>
        <taxon>Marasmiineae</taxon>
        <taxon>Omphalotaceae</taxon>
        <taxon>Gymnopus</taxon>
    </lineage>
</organism>
<dbReference type="GO" id="GO:0006508">
    <property type="term" value="P:proteolysis"/>
    <property type="evidence" value="ECO:0007669"/>
    <property type="project" value="UniProtKB-KW"/>
</dbReference>
<evidence type="ECO:0000256" key="12">
    <source>
        <dbReference type="ARBA" id="ARBA00023026"/>
    </source>
</evidence>
<comment type="catalytic activity">
    <reaction evidence="1">
        <text>Release of an N-terminal tripeptide from a polypeptide.</text>
        <dbReference type="EC" id="3.4.14.10"/>
    </reaction>
</comment>
<keyword evidence="14" id="KW-0325">Glycoprotein</keyword>
<dbReference type="SMART" id="SM00944">
    <property type="entry name" value="Pro-kuma_activ"/>
    <property type="match status" value="1"/>
</dbReference>
<dbReference type="CDD" id="cd04056">
    <property type="entry name" value="Peptidases_S53"/>
    <property type="match status" value="1"/>
</dbReference>
<feature type="signal peptide" evidence="17">
    <location>
        <begin position="1"/>
        <end position="22"/>
    </location>
</feature>
<feature type="region of interest" description="Disordered" evidence="16">
    <location>
        <begin position="196"/>
        <end position="225"/>
    </location>
</feature>
<feature type="binding site" evidence="15">
    <location>
        <position position="623"/>
    </location>
    <ligand>
        <name>Ca(2+)</name>
        <dbReference type="ChEBI" id="CHEBI:29108"/>
    </ligand>
</feature>
<dbReference type="FunFam" id="3.40.50.200:FF:000015">
    <property type="entry name" value="Tripeptidyl peptidase A"/>
    <property type="match status" value="1"/>
</dbReference>
<keyword evidence="12" id="KW-0843">Virulence</keyword>
<feature type="binding site" evidence="15">
    <location>
        <position position="603"/>
    </location>
    <ligand>
        <name>Ca(2+)</name>
        <dbReference type="ChEBI" id="CHEBI:29108"/>
    </ligand>
</feature>
<feature type="active site" description="Charge relay system" evidence="15">
    <location>
        <position position="308"/>
    </location>
</feature>
<keyword evidence="7 15" id="KW-0479">Metal-binding</keyword>
<keyword evidence="13" id="KW-0865">Zymogen</keyword>
<feature type="domain" description="Peptidase S53" evidence="18">
    <location>
        <begin position="231"/>
        <end position="643"/>
    </location>
</feature>
<dbReference type="GO" id="GO:0046872">
    <property type="term" value="F:metal ion binding"/>
    <property type="evidence" value="ECO:0007669"/>
    <property type="project" value="UniProtKB-UniRule"/>
</dbReference>
<sequence length="644" mass="68705">MLLQRSFKFLLLLTLACTGVLASPNPSPVLSPFVLHERRSHVPSGWSLSRRHDSSATIPLRFGLKQSNTHRIDEYLYDVSHPSSANYGKHWTAAQVAAAFAPSDETIGTVRNWLFGSGISLEKIRLSASKGWLEVEATVEQAEELMNTEYHIFEHSTGQEHIACDEYHLPHNVAPHVEIVLPSVHFDAIIEKRSSEQPARTVGLPGSGNGPKKGAATSPNTNSDLSTCDEEITVDCLKALYNISYTPVSGDTNTYGIVEYTPEAVLKSDLDMFFAVYAPDLVGVYPTEFDIDGGVQQTEDESFDFNGEPSLDLEYAMALVTSAQNITLYQVGDLVQGASFNNLLDALDASYCTYEGGDDSSEDGIYPDDAPGGFTGPEACGTITPAFVISTSYSYDEADLTPFYTSRQCNEYAKLGLMGVTMLYSSGDYGVAGAGGVCLNADGTQTTNGTLFNPTFPGTCPYITSVGATQINPGSTISDPESACEQIIFSGGGFSNYFSIPSYQQSVVQSFLDGFSSDNFTTANFNSSGTSRSYPDLSANGANYVIAVDGEFELVYGTSASSPVVGSMITLVNDARIAAGKAPVGFLNPTIYDPSFASVFNDITSGGNQGCGTVGFTATEGWDPVTGLGTPNLGLLMEAYLALP</sequence>
<feature type="binding site" evidence="15">
    <location>
        <position position="602"/>
    </location>
    <ligand>
        <name>Ca(2+)</name>
        <dbReference type="ChEBI" id="CHEBI:29108"/>
    </ligand>
</feature>
<evidence type="ECO:0000256" key="2">
    <source>
        <dbReference type="ARBA" id="ARBA00002451"/>
    </source>
</evidence>
<dbReference type="CDD" id="cd11377">
    <property type="entry name" value="Pro-peptidase_S53"/>
    <property type="match status" value="1"/>
</dbReference>
<keyword evidence="9 15" id="KW-0378">Hydrolase</keyword>
<evidence type="ECO:0000256" key="9">
    <source>
        <dbReference type="ARBA" id="ARBA00022801"/>
    </source>
</evidence>
<gene>
    <name evidence="19" type="ORF">BT96DRAFT_873341</name>
</gene>
<name>A0A6A4I9B3_9AGAR</name>
<evidence type="ECO:0000256" key="5">
    <source>
        <dbReference type="ARBA" id="ARBA00022525"/>
    </source>
</evidence>
<dbReference type="AlphaFoldDB" id="A0A6A4I9B3"/>
<dbReference type="GO" id="GO:0005576">
    <property type="term" value="C:extracellular region"/>
    <property type="evidence" value="ECO:0007669"/>
    <property type="project" value="UniProtKB-SubCell"/>
</dbReference>
<keyword evidence="6 15" id="KW-0645">Protease</keyword>
<dbReference type="InterPro" id="IPR050819">
    <property type="entry name" value="Tripeptidyl-peptidase_I"/>
</dbReference>
<evidence type="ECO:0000313" key="20">
    <source>
        <dbReference type="Proteomes" id="UP000799118"/>
    </source>
</evidence>
<keyword evidence="10 15" id="KW-0720">Serine protease</keyword>
<dbReference type="Pfam" id="PF09286">
    <property type="entry name" value="Pro-kuma_activ"/>
    <property type="match status" value="1"/>
</dbReference>
<comment type="function">
    <text evidence="2">Secreted tripeptidyl-peptidase which degrades proteins at acidic pHs and is involved in virulence.</text>
</comment>
<dbReference type="SUPFAM" id="SSF52743">
    <property type="entry name" value="Subtilisin-like"/>
    <property type="match status" value="1"/>
</dbReference>
<comment type="cofactor">
    <cofactor evidence="15">
        <name>Ca(2+)</name>
        <dbReference type="ChEBI" id="CHEBI:29108"/>
    </cofactor>
    <text evidence="15">Binds 1 Ca(2+) ion per subunit.</text>
</comment>
<feature type="active site" description="Charge relay system" evidence="15">
    <location>
        <position position="312"/>
    </location>
</feature>
<evidence type="ECO:0000259" key="18">
    <source>
        <dbReference type="PROSITE" id="PS51695"/>
    </source>
</evidence>
<evidence type="ECO:0000256" key="4">
    <source>
        <dbReference type="ARBA" id="ARBA00012462"/>
    </source>
</evidence>
<feature type="active site" description="Charge relay system" evidence="15">
    <location>
        <position position="559"/>
    </location>
</feature>
<evidence type="ECO:0000256" key="14">
    <source>
        <dbReference type="ARBA" id="ARBA00023180"/>
    </source>
</evidence>
<comment type="subcellular location">
    <subcellularLocation>
        <location evidence="3">Secreted</location>
        <location evidence="3">Extracellular space</location>
    </subcellularLocation>
</comment>
<dbReference type="PANTHER" id="PTHR14218:SF19">
    <property type="entry name" value="SERINE PROTEASE AORO, PUTATIVE (AFU_ORTHOLOGUE AFUA_6G10250)-RELATED"/>
    <property type="match status" value="1"/>
</dbReference>
<dbReference type="SUPFAM" id="SSF54897">
    <property type="entry name" value="Protease propeptides/inhibitors"/>
    <property type="match status" value="1"/>
</dbReference>
<feature type="binding site" evidence="15">
    <location>
        <position position="621"/>
    </location>
    <ligand>
        <name>Ca(2+)</name>
        <dbReference type="ChEBI" id="CHEBI:29108"/>
    </ligand>
</feature>
<evidence type="ECO:0000256" key="10">
    <source>
        <dbReference type="ARBA" id="ARBA00022825"/>
    </source>
</evidence>
<keyword evidence="11 15" id="KW-0106">Calcium</keyword>
<dbReference type="InterPro" id="IPR036852">
    <property type="entry name" value="Peptidase_S8/S53_dom_sf"/>
</dbReference>
<evidence type="ECO:0000256" key="15">
    <source>
        <dbReference type="PROSITE-ProRule" id="PRU01032"/>
    </source>
</evidence>
<keyword evidence="8 17" id="KW-0732">Signal</keyword>
<keyword evidence="20" id="KW-1185">Reference proteome</keyword>
<evidence type="ECO:0000256" key="1">
    <source>
        <dbReference type="ARBA" id="ARBA00001910"/>
    </source>
</evidence>
<evidence type="ECO:0000256" key="17">
    <source>
        <dbReference type="SAM" id="SignalP"/>
    </source>
</evidence>
<evidence type="ECO:0000256" key="8">
    <source>
        <dbReference type="ARBA" id="ARBA00022729"/>
    </source>
</evidence>
<dbReference type="PROSITE" id="PS51695">
    <property type="entry name" value="SEDOLISIN"/>
    <property type="match status" value="1"/>
</dbReference>
<evidence type="ECO:0000256" key="6">
    <source>
        <dbReference type="ARBA" id="ARBA00022670"/>
    </source>
</evidence>
<feature type="chain" id="PRO_5025694695" description="tripeptidyl-peptidase II" evidence="17">
    <location>
        <begin position="23"/>
        <end position="644"/>
    </location>
</feature>
<dbReference type="Proteomes" id="UP000799118">
    <property type="component" value="Unassembled WGS sequence"/>
</dbReference>
<dbReference type="EC" id="3.4.14.10" evidence="4"/>
<evidence type="ECO:0000256" key="13">
    <source>
        <dbReference type="ARBA" id="ARBA00023145"/>
    </source>
</evidence>
<protein>
    <recommendedName>
        <fullName evidence="4">tripeptidyl-peptidase II</fullName>
        <ecNumber evidence="4">3.4.14.10</ecNumber>
    </recommendedName>
</protein>
<keyword evidence="5" id="KW-0964">Secreted</keyword>
<evidence type="ECO:0000313" key="19">
    <source>
        <dbReference type="EMBL" id="KAE9408682.1"/>
    </source>
</evidence>
<evidence type="ECO:0000256" key="3">
    <source>
        <dbReference type="ARBA" id="ARBA00004239"/>
    </source>
</evidence>
<dbReference type="InterPro" id="IPR015366">
    <property type="entry name" value="S53_propep"/>
</dbReference>